<dbReference type="InterPro" id="IPR056818">
    <property type="entry name" value="GlmU/GlgC-like_hexapep"/>
</dbReference>
<dbReference type="Proteomes" id="UP001652409">
    <property type="component" value="Unassembled WGS sequence"/>
</dbReference>
<dbReference type="PANTHER" id="PTHR43523">
    <property type="entry name" value="GLUCOSE-1-PHOSPHATE ADENYLYLTRANSFERASE-RELATED"/>
    <property type="match status" value="1"/>
</dbReference>
<feature type="domain" description="Nucleotidyl transferase" evidence="3">
    <location>
        <begin position="28"/>
        <end position="229"/>
    </location>
</feature>
<dbReference type="InterPro" id="IPR011832">
    <property type="entry name" value="GlgDAde_trans"/>
</dbReference>
<dbReference type="InterPro" id="IPR029044">
    <property type="entry name" value="Nucleotide-diphossugar_trans"/>
</dbReference>
<dbReference type="CDD" id="cd04651">
    <property type="entry name" value="LbH_G1P_AT_C"/>
    <property type="match status" value="1"/>
</dbReference>
<dbReference type="EMBL" id="JAOQJL010000058">
    <property type="protein sequence ID" value="MCU6767216.1"/>
    <property type="molecule type" value="Genomic_DNA"/>
</dbReference>
<dbReference type="Gene3D" id="2.160.10.10">
    <property type="entry name" value="Hexapeptide repeat proteins"/>
    <property type="match status" value="1"/>
</dbReference>
<evidence type="ECO:0000259" key="4">
    <source>
        <dbReference type="Pfam" id="PF24894"/>
    </source>
</evidence>
<keyword evidence="5" id="KW-0548">Nucleotidyltransferase</keyword>
<keyword evidence="2" id="KW-0320">Glycogen biosynthesis</keyword>
<dbReference type="Gene3D" id="3.90.550.10">
    <property type="entry name" value="Spore Coat Polysaccharide Biosynthesis Protein SpsA, Chain A"/>
    <property type="match status" value="1"/>
</dbReference>
<dbReference type="Pfam" id="PF24894">
    <property type="entry name" value="Hexapep_GlmU"/>
    <property type="match status" value="1"/>
</dbReference>
<evidence type="ECO:0000256" key="2">
    <source>
        <dbReference type="ARBA" id="ARBA00023056"/>
    </source>
</evidence>
<dbReference type="Pfam" id="PF00483">
    <property type="entry name" value="NTP_transferase"/>
    <property type="match status" value="1"/>
</dbReference>
<dbReference type="GO" id="GO:0008878">
    <property type="term" value="F:glucose-1-phosphate adenylyltransferase activity"/>
    <property type="evidence" value="ECO:0007669"/>
    <property type="project" value="UniProtKB-EC"/>
</dbReference>
<feature type="domain" description="Glucose-1-phosphate adenylyltransferase/Bifunctional protein GlmU-like C-terminal hexapeptide" evidence="4">
    <location>
        <begin position="295"/>
        <end position="360"/>
    </location>
</feature>
<comment type="caution">
    <text evidence="5">The sequence shown here is derived from an EMBL/GenBank/DDBJ whole genome shotgun (WGS) entry which is preliminary data.</text>
</comment>
<reference evidence="5 6" key="1">
    <citation type="journal article" date="2021" name="ISME Commun">
        <title>Automated analysis of genomic sequences facilitates high-throughput and comprehensive description of bacteria.</title>
        <authorList>
            <person name="Hitch T.C.A."/>
        </authorList>
    </citation>
    <scope>NUCLEOTIDE SEQUENCE [LARGE SCALE GENOMIC DNA]</scope>
    <source>
        <strain evidence="5 6">Sanger_23</strain>
    </source>
</reference>
<dbReference type="PANTHER" id="PTHR43523:SF6">
    <property type="entry name" value="GLYCOGEN BIOSYNTHESIS PROTEIN GLGD"/>
    <property type="match status" value="1"/>
</dbReference>
<comment type="similarity">
    <text evidence="1">Belongs to the bacterial/plant glucose-1-phosphate adenylyltransferase family.</text>
</comment>
<dbReference type="SUPFAM" id="SSF51161">
    <property type="entry name" value="Trimeric LpxA-like enzymes"/>
    <property type="match status" value="1"/>
</dbReference>
<evidence type="ECO:0000313" key="6">
    <source>
        <dbReference type="Proteomes" id="UP001652409"/>
    </source>
</evidence>
<sequence>MYSAFGIVNSSPRNILVEGLQDYRPIGAFSFLGRYRVIDFPISNLSNSDIDRIQVYMDNNKPRSLIEHVGTGRHYNINSKSGHLQLLFSGARSWRDVYNTDIAAYIENMESIEKMHHPYVVILPNYMVYSQDFDTLIGSHISSGADITLLYHTIDNAKESCLHCNIVNLNRQKGVLSIEPNPGTAKNRNIFMDTYVMKKDLFISLVKKAAAYSSMFSLLDIVNAACTGQIEGMDLDVRGIPHKGFFAPITDFRSYYDANMALINIKEAQNLFGEGWPIYTRTNNSCPTHYMDGADIRNSIVSNGCLIEGTVENSIIGRGCVIKKGAVIKNSIILADTLIGQDVHLENFVVDKHARLIREKEIIAPVGNPGYIKRRDTL</sequence>
<organism evidence="5 6">
    <name type="scientific">Blautia ammoniilytica</name>
    <dbReference type="NCBI Taxonomy" id="2981782"/>
    <lineage>
        <taxon>Bacteria</taxon>
        <taxon>Bacillati</taxon>
        <taxon>Bacillota</taxon>
        <taxon>Clostridia</taxon>
        <taxon>Lachnospirales</taxon>
        <taxon>Lachnospiraceae</taxon>
        <taxon>Blautia</taxon>
    </lineage>
</organism>
<dbReference type="RefSeq" id="WP_158422876.1">
    <property type="nucleotide sequence ID" value="NZ_JAOQJL010000058.1"/>
</dbReference>
<gene>
    <name evidence="5" type="primary">glgD</name>
    <name evidence="5" type="ORF">OCV61_17770</name>
</gene>
<dbReference type="InterPro" id="IPR005835">
    <property type="entry name" value="NTP_transferase_dom"/>
</dbReference>
<evidence type="ECO:0000259" key="3">
    <source>
        <dbReference type="Pfam" id="PF00483"/>
    </source>
</evidence>
<keyword evidence="5" id="KW-0808">Transferase</keyword>
<keyword evidence="6" id="KW-1185">Reference proteome</keyword>
<dbReference type="InterPro" id="IPR011004">
    <property type="entry name" value="Trimer_LpxA-like_sf"/>
</dbReference>
<name>A0ABT2TZH5_9FIRM</name>
<dbReference type="EC" id="2.7.7.27" evidence="5"/>
<dbReference type="InterPro" id="IPR011831">
    <property type="entry name" value="ADP-Glc_PPase"/>
</dbReference>
<protein>
    <submittedName>
        <fullName evidence="5">Glucose-1-phosphate adenylyltransferase subunit GlgD</fullName>
        <ecNumber evidence="5">2.7.7.27</ecNumber>
    </submittedName>
</protein>
<dbReference type="NCBIfam" id="TIGR02092">
    <property type="entry name" value="glgD"/>
    <property type="match status" value="1"/>
</dbReference>
<accession>A0ABT2TZH5</accession>
<evidence type="ECO:0000256" key="1">
    <source>
        <dbReference type="ARBA" id="ARBA00010443"/>
    </source>
</evidence>
<proteinExistence type="inferred from homology"/>
<dbReference type="SUPFAM" id="SSF53448">
    <property type="entry name" value="Nucleotide-diphospho-sugar transferases"/>
    <property type="match status" value="1"/>
</dbReference>
<evidence type="ECO:0000313" key="5">
    <source>
        <dbReference type="EMBL" id="MCU6767216.1"/>
    </source>
</evidence>